<dbReference type="Proteomes" id="UP000246722">
    <property type="component" value="Unassembled WGS sequence"/>
</dbReference>
<dbReference type="SUPFAM" id="SSF55718">
    <property type="entry name" value="SCP-like"/>
    <property type="match status" value="1"/>
</dbReference>
<keyword evidence="1" id="KW-0479">Metal-binding</keyword>
<dbReference type="Gene3D" id="3.30.1050.10">
    <property type="entry name" value="SCP2 sterol-binding domain"/>
    <property type="match status" value="1"/>
</dbReference>
<dbReference type="Pfam" id="PF14864">
    <property type="entry name" value="Alkyl_sulf_C"/>
    <property type="match status" value="1"/>
</dbReference>
<keyword evidence="7" id="KW-1185">Reference proteome</keyword>
<dbReference type="InterPro" id="IPR001279">
    <property type="entry name" value="Metallo-B-lactamas"/>
</dbReference>
<dbReference type="GO" id="GO:0018741">
    <property type="term" value="F:linear primary-alkylsulfatase activity"/>
    <property type="evidence" value="ECO:0007669"/>
    <property type="project" value="InterPro"/>
</dbReference>
<comment type="similarity">
    <text evidence="4">Belongs to the metallo-beta-lactamase superfamily. Type III sulfatase family.</text>
</comment>
<reference evidence="6 7" key="1">
    <citation type="submission" date="2018-05" db="EMBL/GenBank/DDBJ databases">
        <title>Genetic diversity of glacier-inhabiting Cryobacterium bacteria in China and description of Cryobacterium mengkeensis sp. nov. and Arthrobacter glacialis sp. nov.</title>
        <authorList>
            <person name="Liu Q."/>
            <person name="Xin Y.-H."/>
        </authorList>
    </citation>
    <scope>NUCLEOTIDE SEQUENCE [LARGE SCALE GENOMIC DNA]</scope>
    <source>
        <strain evidence="6 7">SK-1</strain>
    </source>
</reference>
<evidence type="ECO:0000313" key="7">
    <source>
        <dbReference type="Proteomes" id="UP000246722"/>
    </source>
</evidence>
<dbReference type="FunFam" id="3.60.15.30:FF:000001">
    <property type="entry name" value="Alkyl/aryl-sulfatase BDS1"/>
    <property type="match status" value="1"/>
</dbReference>
<dbReference type="InterPro" id="IPR029228">
    <property type="entry name" value="Alkyl_sulf_dimr"/>
</dbReference>
<dbReference type="Gene3D" id="3.60.15.30">
    <property type="entry name" value="Metallo-beta-lactamase domain"/>
    <property type="match status" value="1"/>
</dbReference>
<dbReference type="Pfam" id="PF14863">
    <property type="entry name" value="Alkyl_sulf_dimr"/>
    <property type="match status" value="1"/>
</dbReference>
<dbReference type="RefSeq" id="WP_110128449.1">
    <property type="nucleotide sequence ID" value="NZ_QHLY01000012.1"/>
</dbReference>
<dbReference type="InterPro" id="IPR036866">
    <property type="entry name" value="RibonucZ/Hydroxyglut_hydro"/>
</dbReference>
<dbReference type="InterPro" id="IPR052195">
    <property type="entry name" value="Bact_Alkyl/Aryl-Sulfatase"/>
</dbReference>
<dbReference type="SUPFAM" id="SSF56281">
    <property type="entry name" value="Metallo-hydrolase/oxidoreductase"/>
    <property type="match status" value="1"/>
</dbReference>
<evidence type="ECO:0000259" key="5">
    <source>
        <dbReference type="SMART" id="SM00849"/>
    </source>
</evidence>
<dbReference type="InterPro" id="IPR036527">
    <property type="entry name" value="SCP2_sterol-bd_dom_sf"/>
</dbReference>
<gene>
    <name evidence="6" type="ORF">CTB96_11540</name>
</gene>
<protein>
    <submittedName>
        <fullName evidence="6">Alkyl/aryl-sulfatase</fullName>
    </submittedName>
</protein>
<keyword evidence="3" id="KW-0862">Zinc</keyword>
<dbReference type="InterPro" id="IPR044097">
    <property type="entry name" value="Bds1/SdsA1_MBL-fold"/>
</dbReference>
<dbReference type="GO" id="GO:0046872">
    <property type="term" value="F:metal ion binding"/>
    <property type="evidence" value="ECO:0007669"/>
    <property type="project" value="UniProtKB-KW"/>
</dbReference>
<dbReference type="OrthoDB" id="5240502at2"/>
<dbReference type="PANTHER" id="PTHR43223:SF1">
    <property type="entry name" value="ALKYL_ARYL-SULFATASE BDS1"/>
    <property type="match status" value="1"/>
</dbReference>
<evidence type="ECO:0000256" key="3">
    <source>
        <dbReference type="ARBA" id="ARBA00022833"/>
    </source>
</evidence>
<name>A0A317ZQM7_9MICO</name>
<sequence>MVEDDSDEQNSDRGFLGTIDPMVIHAADGRIVWDMDALAFLAGDGSESVDDHLWRQSSLTARHGLYEVTTGIYQVRGFDLSNVTFVEGDRGVIVIDPLISAETAEAALALYRRHRGDRPVTAIVYTHAHADHFGGVLGVVEADADIPVVAPEHFLDNAVSENVYAGTAMFRRGYYYDGHPLARTAVGRVGIGLGAGASTGSIGLIPPTLEITRTGQEEVLDGVRIVFQLTPGTECPSEMNLYFPAHRALCMAENATHTLHNLLTLRGAQVRDARMWSRYLAEAIELFAHDAEVEFASHHWPTWGTEDIVTFLTEQRDLYAYLHDQTVRLMNQGLTGSEIAEDFELPPELAARDHARGYYGSVSHNVKAIYQRYLGWYDGNPAHLWQHPPTAAATRYVEVFGGVGATLEHARRYLDNGDLRFAVELASHAVFAAPGDDAARELLATGLERLGHGAENATWRNAYLTGANELRYGVSRTDLAAGGLLAALTVTQLFDTLAIRVVGPRAWAESFVITWMITDSRELYTMELSHGALVHQPVAKPKPADLTVRISRARLAEALAHGSFAGADTTGDHAVLDRLLSLLDSPDPAFAVVTP</sequence>
<evidence type="ECO:0000256" key="1">
    <source>
        <dbReference type="ARBA" id="ARBA00022723"/>
    </source>
</evidence>
<dbReference type="InterPro" id="IPR029229">
    <property type="entry name" value="Alkyl_sulf_C"/>
</dbReference>
<dbReference type="Pfam" id="PF00753">
    <property type="entry name" value="Lactamase_B"/>
    <property type="match status" value="1"/>
</dbReference>
<dbReference type="CDD" id="cd07710">
    <property type="entry name" value="arylsulfatase_Sdsa1-like_MBL-fold"/>
    <property type="match status" value="1"/>
</dbReference>
<evidence type="ECO:0000313" key="6">
    <source>
        <dbReference type="EMBL" id="PXA68802.1"/>
    </source>
</evidence>
<proteinExistence type="inferred from homology"/>
<dbReference type="AlphaFoldDB" id="A0A317ZQM7"/>
<keyword evidence="2" id="KW-0378">Hydrolase</keyword>
<accession>A0A317ZQM7</accession>
<dbReference type="SMART" id="SM00849">
    <property type="entry name" value="Lactamase_B"/>
    <property type="match status" value="1"/>
</dbReference>
<dbReference type="PANTHER" id="PTHR43223">
    <property type="entry name" value="ALKYL/ARYL-SULFATASE"/>
    <property type="match status" value="1"/>
</dbReference>
<evidence type="ECO:0000256" key="4">
    <source>
        <dbReference type="ARBA" id="ARBA00033751"/>
    </source>
</evidence>
<organism evidence="6 7">
    <name type="scientific">Cryobacterium arcticum</name>
    <dbReference type="NCBI Taxonomy" id="670052"/>
    <lineage>
        <taxon>Bacteria</taxon>
        <taxon>Bacillati</taxon>
        <taxon>Actinomycetota</taxon>
        <taxon>Actinomycetes</taxon>
        <taxon>Micrococcales</taxon>
        <taxon>Microbacteriaceae</taxon>
        <taxon>Cryobacterium</taxon>
    </lineage>
</organism>
<feature type="domain" description="Metallo-beta-lactamase" evidence="5">
    <location>
        <begin position="80"/>
        <end position="299"/>
    </location>
</feature>
<dbReference type="Gene3D" id="1.25.40.880">
    <property type="entry name" value="Alkyl sulfatase, dimerisation domain"/>
    <property type="match status" value="1"/>
</dbReference>
<dbReference type="EMBL" id="QHLY01000012">
    <property type="protein sequence ID" value="PXA68802.1"/>
    <property type="molecule type" value="Genomic_DNA"/>
</dbReference>
<evidence type="ECO:0000256" key="2">
    <source>
        <dbReference type="ARBA" id="ARBA00022801"/>
    </source>
</evidence>
<dbReference type="GO" id="GO:0018909">
    <property type="term" value="P:dodecyl sulfate metabolic process"/>
    <property type="evidence" value="ECO:0007669"/>
    <property type="project" value="InterPro"/>
</dbReference>
<comment type="caution">
    <text evidence="6">The sequence shown here is derived from an EMBL/GenBank/DDBJ whole genome shotgun (WGS) entry which is preliminary data.</text>
</comment>
<dbReference type="InterPro" id="IPR038536">
    <property type="entry name" value="Alkyl/aryl-sulf_dimr_sf"/>
</dbReference>
<dbReference type="GO" id="GO:0046983">
    <property type="term" value="F:protein dimerization activity"/>
    <property type="evidence" value="ECO:0007669"/>
    <property type="project" value="InterPro"/>
</dbReference>